<gene>
    <name evidence="1" type="ORF">PR048_014516</name>
</gene>
<reference evidence="1 2" key="1">
    <citation type="submission" date="2023-02" db="EMBL/GenBank/DDBJ databases">
        <title>LHISI_Scaffold_Assembly.</title>
        <authorList>
            <person name="Stuart O.P."/>
            <person name="Cleave R."/>
            <person name="Magrath M.J.L."/>
            <person name="Mikheyev A.S."/>
        </authorList>
    </citation>
    <scope>NUCLEOTIDE SEQUENCE [LARGE SCALE GENOMIC DNA]</scope>
    <source>
        <strain evidence="1">Daus_M_001</strain>
        <tissue evidence="1">Leg muscle</tissue>
    </source>
</reference>
<evidence type="ECO:0000313" key="1">
    <source>
        <dbReference type="EMBL" id="KAJ8882704.1"/>
    </source>
</evidence>
<accession>A0ABQ9HEG8</accession>
<proteinExistence type="predicted"/>
<dbReference type="EMBL" id="JARBHB010000005">
    <property type="protein sequence ID" value="KAJ8882704.1"/>
    <property type="molecule type" value="Genomic_DNA"/>
</dbReference>
<keyword evidence="2" id="KW-1185">Reference proteome</keyword>
<name>A0ABQ9HEG8_9NEOP</name>
<evidence type="ECO:0000313" key="2">
    <source>
        <dbReference type="Proteomes" id="UP001159363"/>
    </source>
</evidence>
<sequence length="105" mass="11697">MARIVKEELLGTQGLGQIDVTKKDNLFMAKQVELGYATKLALSKCKVSEKNMLRFQQECRSCLPVFVQKLLGDCPLKYPLSKARLCLNMTIASEHGGKTHLKSAL</sequence>
<dbReference type="Proteomes" id="UP001159363">
    <property type="component" value="Chromosome 4"/>
</dbReference>
<organism evidence="1 2">
    <name type="scientific">Dryococelus australis</name>
    <dbReference type="NCBI Taxonomy" id="614101"/>
    <lineage>
        <taxon>Eukaryota</taxon>
        <taxon>Metazoa</taxon>
        <taxon>Ecdysozoa</taxon>
        <taxon>Arthropoda</taxon>
        <taxon>Hexapoda</taxon>
        <taxon>Insecta</taxon>
        <taxon>Pterygota</taxon>
        <taxon>Neoptera</taxon>
        <taxon>Polyneoptera</taxon>
        <taxon>Phasmatodea</taxon>
        <taxon>Verophasmatodea</taxon>
        <taxon>Anareolatae</taxon>
        <taxon>Phasmatidae</taxon>
        <taxon>Eurycanthinae</taxon>
        <taxon>Dryococelus</taxon>
    </lineage>
</organism>
<protein>
    <submittedName>
        <fullName evidence="1">Uncharacterized protein</fullName>
    </submittedName>
</protein>
<comment type="caution">
    <text evidence="1">The sequence shown here is derived from an EMBL/GenBank/DDBJ whole genome shotgun (WGS) entry which is preliminary data.</text>
</comment>